<comment type="caution">
    <text evidence="7">The sequence shown here is derived from an EMBL/GenBank/DDBJ whole genome shotgun (WGS) entry which is preliminary data.</text>
</comment>
<dbReference type="InterPro" id="IPR013325">
    <property type="entry name" value="RNA_pol_sigma_r2"/>
</dbReference>
<dbReference type="PANTHER" id="PTHR43133">
    <property type="entry name" value="RNA POLYMERASE ECF-TYPE SIGMA FACTO"/>
    <property type="match status" value="1"/>
</dbReference>
<evidence type="ECO:0000256" key="3">
    <source>
        <dbReference type="ARBA" id="ARBA00023082"/>
    </source>
</evidence>
<dbReference type="Gene3D" id="1.10.10.10">
    <property type="entry name" value="Winged helix-like DNA-binding domain superfamily/Winged helix DNA-binding domain"/>
    <property type="match status" value="1"/>
</dbReference>
<dbReference type="SUPFAM" id="SSF88946">
    <property type="entry name" value="Sigma2 domain of RNA polymerase sigma factors"/>
    <property type="match status" value="1"/>
</dbReference>
<dbReference type="InterPro" id="IPR007627">
    <property type="entry name" value="RNA_pol_sigma70_r2"/>
</dbReference>
<dbReference type="Gene3D" id="1.10.1740.10">
    <property type="match status" value="1"/>
</dbReference>
<accession>A0ABW0M2J8</accession>
<dbReference type="Proteomes" id="UP001596105">
    <property type="component" value="Unassembled WGS sequence"/>
</dbReference>
<evidence type="ECO:0000259" key="6">
    <source>
        <dbReference type="Pfam" id="PF08281"/>
    </source>
</evidence>
<dbReference type="Pfam" id="PF08281">
    <property type="entry name" value="Sigma70_r4_2"/>
    <property type="match status" value="1"/>
</dbReference>
<gene>
    <name evidence="7" type="ORF">ACFPPD_20860</name>
</gene>
<dbReference type="EMBL" id="JBHSMH010000090">
    <property type="protein sequence ID" value="MFC5471143.1"/>
    <property type="molecule type" value="Genomic_DNA"/>
</dbReference>
<evidence type="ECO:0000313" key="7">
    <source>
        <dbReference type="EMBL" id="MFC5471143.1"/>
    </source>
</evidence>
<dbReference type="InterPro" id="IPR013324">
    <property type="entry name" value="RNA_pol_sigma_r3/r4-like"/>
</dbReference>
<organism evidence="7 8">
    <name type="scientific">Cohnella suwonensis</name>
    <dbReference type="NCBI Taxonomy" id="696072"/>
    <lineage>
        <taxon>Bacteria</taxon>
        <taxon>Bacillati</taxon>
        <taxon>Bacillota</taxon>
        <taxon>Bacilli</taxon>
        <taxon>Bacillales</taxon>
        <taxon>Paenibacillaceae</taxon>
        <taxon>Cohnella</taxon>
    </lineage>
</organism>
<keyword evidence="8" id="KW-1185">Reference proteome</keyword>
<keyword evidence="3" id="KW-0731">Sigma factor</keyword>
<comment type="similarity">
    <text evidence="1">Belongs to the sigma-70 factor family. ECF subfamily.</text>
</comment>
<evidence type="ECO:0000256" key="4">
    <source>
        <dbReference type="ARBA" id="ARBA00023163"/>
    </source>
</evidence>
<dbReference type="InterPro" id="IPR036388">
    <property type="entry name" value="WH-like_DNA-bd_sf"/>
</dbReference>
<dbReference type="SUPFAM" id="SSF88659">
    <property type="entry name" value="Sigma3 and sigma4 domains of RNA polymerase sigma factors"/>
    <property type="match status" value="1"/>
</dbReference>
<dbReference type="RefSeq" id="WP_378083160.1">
    <property type="nucleotide sequence ID" value="NZ_JBHSMH010000090.1"/>
</dbReference>
<dbReference type="InterPro" id="IPR039425">
    <property type="entry name" value="RNA_pol_sigma-70-like"/>
</dbReference>
<keyword evidence="2" id="KW-0805">Transcription regulation</keyword>
<dbReference type="NCBIfam" id="TIGR02937">
    <property type="entry name" value="sigma70-ECF"/>
    <property type="match status" value="1"/>
</dbReference>
<dbReference type="CDD" id="cd06171">
    <property type="entry name" value="Sigma70_r4"/>
    <property type="match status" value="1"/>
</dbReference>
<protein>
    <submittedName>
        <fullName evidence="7">RNA polymerase sigma factor</fullName>
    </submittedName>
</protein>
<evidence type="ECO:0000313" key="8">
    <source>
        <dbReference type="Proteomes" id="UP001596105"/>
    </source>
</evidence>
<dbReference type="PANTHER" id="PTHR43133:SF46">
    <property type="entry name" value="RNA POLYMERASE SIGMA-70 FACTOR ECF SUBFAMILY"/>
    <property type="match status" value="1"/>
</dbReference>
<dbReference type="InterPro" id="IPR014284">
    <property type="entry name" value="RNA_pol_sigma-70_dom"/>
</dbReference>
<feature type="domain" description="RNA polymerase sigma-70 region 2" evidence="5">
    <location>
        <begin position="24"/>
        <end position="88"/>
    </location>
</feature>
<proteinExistence type="inferred from homology"/>
<reference evidence="8" key="1">
    <citation type="journal article" date="2019" name="Int. J. Syst. Evol. Microbiol.">
        <title>The Global Catalogue of Microorganisms (GCM) 10K type strain sequencing project: providing services to taxonomists for standard genome sequencing and annotation.</title>
        <authorList>
            <consortium name="The Broad Institute Genomics Platform"/>
            <consortium name="The Broad Institute Genome Sequencing Center for Infectious Disease"/>
            <person name="Wu L."/>
            <person name="Ma J."/>
        </authorList>
    </citation>
    <scope>NUCLEOTIDE SEQUENCE [LARGE SCALE GENOMIC DNA]</scope>
    <source>
        <strain evidence="8">CCUG 57113</strain>
    </source>
</reference>
<dbReference type="Pfam" id="PF04542">
    <property type="entry name" value="Sigma70_r2"/>
    <property type="match status" value="1"/>
</dbReference>
<evidence type="ECO:0000259" key="5">
    <source>
        <dbReference type="Pfam" id="PF04542"/>
    </source>
</evidence>
<keyword evidence="4" id="KW-0804">Transcription</keyword>
<evidence type="ECO:0000256" key="1">
    <source>
        <dbReference type="ARBA" id="ARBA00010641"/>
    </source>
</evidence>
<dbReference type="InterPro" id="IPR013249">
    <property type="entry name" value="RNA_pol_sigma70_r4_t2"/>
</dbReference>
<evidence type="ECO:0000256" key="2">
    <source>
        <dbReference type="ARBA" id="ARBA00023015"/>
    </source>
</evidence>
<name>A0ABW0M2J8_9BACL</name>
<sequence>MDSQLEFQYLANTNRMAHAELIRLMEQYGDDVRKYAYAITKSREQAKDVAQEAFIKAYRGIESFRGHSSMKTWLFAITRNIAINEMKSSYIRRIVLFQRVKPPNAGQSAESAYFEDQSAREVRELMMGLPMKLREVLVLTLEHEMTMIEIANMLRVSEGTIKSRLHRARKAMDDKWREKER</sequence>
<feature type="domain" description="RNA polymerase sigma factor 70 region 4 type 2" evidence="6">
    <location>
        <begin position="120"/>
        <end position="172"/>
    </location>
</feature>